<feature type="transmembrane region" description="Helical" evidence="6">
    <location>
        <begin position="164"/>
        <end position="185"/>
    </location>
</feature>
<keyword evidence="3 6" id="KW-1133">Transmembrane helix</keyword>
<feature type="transmembrane region" description="Helical" evidence="6">
    <location>
        <begin position="45"/>
        <end position="63"/>
    </location>
</feature>
<protein>
    <recommendedName>
        <fullName evidence="7">G-protein coupled receptors family 1 profile domain-containing protein</fullName>
    </recommendedName>
</protein>
<dbReference type="GO" id="GO:0016020">
    <property type="term" value="C:membrane"/>
    <property type="evidence" value="ECO:0007669"/>
    <property type="project" value="UniProtKB-SubCell"/>
</dbReference>
<dbReference type="SUPFAM" id="SSF81321">
    <property type="entry name" value="Family A G protein-coupled receptor-like"/>
    <property type="match status" value="1"/>
</dbReference>
<feature type="domain" description="G-protein coupled receptors family 1 profile" evidence="7">
    <location>
        <begin position="25"/>
        <end position="262"/>
    </location>
</feature>
<dbReference type="HOGENOM" id="CLU_074191_0_0_1"/>
<dbReference type="SMART" id="SM01381">
    <property type="entry name" value="7TM_GPCR_Srsx"/>
    <property type="match status" value="1"/>
</dbReference>
<evidence type="ECO:0000256" key="6">
    <source>
        <dbReference type="SAM" id="Phobius"/>
    </source>
</evidence>
<feature type="transmembrane region" description="Helical" evidence="6">
    <location>
        <begin position="12"/>
        <end position="33"/>
    </location>
</feature>
<evidence type="ECO:0000259" key="7">
    <source>
        <dbReference type="PROSITE" id="PS50262"/>
    </source>
</evidence>
<keyword evidence="9" id="KW-1185">Reference proteome</keyword>
<reference evidence="9" key="1">
    <citation type="submission" date="2011-07" db="EMBL/GenBank/DDBJ databases">
        <authorList>
            <consortium name="Caenorhabditis brenneri Sequencing and Analysis Consortium"/>
            <person name="Wilson R.K."/>
        </authorList>
    </citation>
    <scope>NUCLEOTIDE SEQUENCE [LARGE SCALE GENOMIC DNA]</scope>
    <source>
        <strain evidence="9">PB2801</strain>
    </source>
</reference>
<evidence type="ECO:0000256" key="1">
    <source>
        <dbReference type="ARBA" id="ARBA00004370"/>
    </source>
</evidence>
<comment type="subcellular location">
    <subcellularLocation>
        <location evidence="1">Membrane</location>
    </subcellularLocation>
</comment>
<sequence length="311" mass="36363">MDGRTLNLYTIAVYKIIFLVFGTVGNTLFIHLIIRKKQLQSRTSILQCFQCFFHLFCQFGPIMDGVFDIGSMYNREQCFNRVAFYVFFQAAQGLIMVVIVADILIFVRFPIFYRSLSTTVYICVTAIPVLAFAGFTTFYGYLSKNKDWIPSCSPPFLFTSEASIAYKYLFIFFSVIVMAFYLILIRTFNHRRQSNDKNSLKTVKRLQLSVIIFFFTWFFSQVFGLVVLTITEYSVSGGMIFAHNSLFVCLSYSNTFYVTIWRSKEYREQFYSVWWPKKKQASTIPIFHTSFTSPKPSNPDLTSTRRHHQYP</sequence>
<dbReference type="PANTHER" id="PTHR23360">
    <property type="entry name" value="G-PROTEIN COUPLED RECEPTORS FAMILY 1 PROFILE DOMAIN-CONTAINING PROTEIN-RELATED"/>
    <property type="match status" value="1"/>
</dbReference>
<evidence type="ECO:0000256" key="3">
    <source>
        <dbReference type="ARBA" id="ARBA00022989"/>
    </source>
</evidence>
<name>G0MS38_CAEBE</name>
<feature type="transmembrane region" description="Helical" evidence="6">
    <location>
        <begin position="83"/>
        <end position="107"/>
    </location>
</feature>
<dbReference type="OrthoDB" id="5855396at2759"/>
<feature type="transmembrane region" description="Helical" evidence="6">
    <location>
        <begin position="206"/>
        <end position="228"/>
    </location>
</feature>
<dbReference type="eggNOG" id="ENOG502TH64">
    <property type="taxonomic scope" value="Eukaryota"/>
</dbReference>
<feature type="transmembrane region" description="Helical" evidence="6">
    <location>
        <begin position="240"/>
        <end position="260"/>
    </location>
</feature>
<evidence type="ECO:0000313" key="9">
    <source>
        <dbReference type="Proteomes" id="UP000008068"/>
    </source>
</evidence>
<dbReference type="AlphaFoldDB" id="G0MS38"/>
<feature type="transmembrane region" description="Helical" evidence="6">
    <location>
        <begin position="119"/>
        <end position="141"/>
    </location>
</feature>
<dbReference type="Pfam" id="PF10320">
    <property type="entry name" value="7TM_GPCR_Srsx"/>
    <property type="match status" value="1"/>
</dbReference>
<keyword evidence="4 6" id="KW-0472">Membrane</keyword>
<dbReference type="InParanoid" id="G0MS38"/>
<keyword evidence="2 6" id="KW-0812">Transmembrane</keyword>
<dbReference type="InterPro" id="IPR017452">
    <property type="entry name" value="GPCR_Rhodpsn_7TM"/>
</dbReference>
<evidence type="ECO:0000256" key="4">
    <source>
        <dbReference type="ARBA" id="ARBA00023136"/>
    </source>
</evidence>
<dbReference type="FunCoup" id="G0MS38">
    <property type="interactions" value="32"/>
</dbReference>
<proteinExistence type="predicted"/>
<evidence type="ECO:0000256" key="2">
    <source>
        <dbReference type="ARBA" id="ARBA00022692"/>
    </source>
</evidence>
<evidence type="ECO:0000313" key="8">
    <source>
        <dbReference type="EMBL" id="EGT42449.1"/>
    </source>
</evidence>
<dbReference type="PROSITE" id="PS50262">
    <property type="entry name" value="G_PROTEIN_RECEP_F1_2"/>
    <property type="match status" value="1"/>
</dbReference>
<dbReference type="InterPro" id="IPR047130">
    <property type="entry name" value="7TM_GPCR_Srsx_nematod"/>
</dbReference>
<dbReference type="OMA" id="SVWWPKK"/>
<dbReference type="GO" id="GO:0004930">
    <property type="term" value="F:G protein-coupled receptor activity"/>
    <property type="evidence" value="ECO:0007669"/>
    <property type="project" value="InterPro"/>
</dbReference>
<evidence type="ECO:0000256" key="5">
    <source>
        <dbReference type="SAM" id="MobiDB-lite"/>
    </source>
</evidence>
<dbReference type="Proteomes" id="UP000008068">
    <property type="component" value="Unassembled WGS sequence"/>
</dbReference>
<gene>
    <name evidence="8" type="ORF">CAEBREN_26010</name>
</gene>
<feature type="compositionally biased region" description="Polar residues" evidence="5">
    <location>
        <begin position="290"/>
        <end position="302"/>
    </location>
</feature>
<organism evidence="9">
    <name type="scientific">Caenorhabditis brenneri</name>
    <name type="common">Nematode worm</name>
    <dbReference type="NCBI Taxonomy" id="135651"/>
    <lineage>
        <taxon>Eukaryota</taxon>
        <taxon>Metazoa</taxon>
        <taxon>Ecdysozoa</taxon>
        <taxon>Nematoda</taxon>
        <taxon>Chromadorea</taxon>
        <taxon>Rhabditida</taxon>
        <taxon>Rhabditina</taxon>
        <taxon>Rhabditomorpha</taxon>
        <taxon>Rhabditoidea</taxon>
        <taxon>Rhabditidae</taxon>
        <taxon>Peloderinae</taxon>
        <taxon>Caenorhabditis</taxon>
    </lineage>
</organism>
<dbReference type="InterPro" id="IPR019424">
    <property type="entry name" value="7TM_GPCR_Srsx"/>
</dbReference>
<dbReference type="Gene3D" id="1.20.1070.10">
    <property type="entry name" value="Rhodopsin 7-helix transmembrane proteins"/>
    <property type="match status" value="1"/>
</dbReference>
<dbReference type="CDD" id="cd00637">
    <property type="entry name" value="7tm_classA_rhodopsin-like"/>
    <property type="match status" value="1"/>
</dbReference>
<dbReference type="PANTHER" id="PTHR23360:SF17">
    <property type="entry name" value="G-PROTEIN COUPLED RECEPTORS FAMILY 1 PROFILE DOMAIN-CONTAINING PROTEIN"/>
    <property type="match status" value="1"/>
</dbReference>
<dbReference type="STRING" id="135651.G0MS38"/>
<dbReference type="EMBL" id="GL379809">
    <property type="protein sequence ID" value="EGT42449.1"/>
    <property type="molecule type" value="Genomic_DNA"/>
</dbReference>
<feature type="region of interest" description="Disordered" evidence="5">
    <location>
        <begin position="290"/>
        <end position="311"/>
    </location>
</feature>
<dbReference type="InterPro" id="IPR000276">
    <property type="entry name" value="GPCR_Rhodpsn"/>
</dbReference>
<accession>G0MS38</accession>